<dbReference type="InterPro" id="IPR032528">
    <property type="entry name" value="Ribosom_S30AE_C"/>
</dbReference>
<sequence>MTVDGDGPLVVREKTHTAGPMTLGQALYEMELVGHDFFLFVDQDTSRPSVVYRRKGYDYGVITLEAG</sequence>
<dbReference type="InterPro" id="IPR038416">
    <property type="entry name" value="Ribosom_S30AE_C_sf"/>
</dbReference>
<evidence type="ECO:0000256" key="1">
    <source>
        <dbReference type="ARBA" id="ARBA00022490"/>
    </source>
</evidence>
<dbReference type="GO" id="GO:0043024">
    <property type="term" value="F:ribosomal small subunit binding"/>
    <property type="evidence" value="ECO:0007669"/>
    <property type="project" value="TreeGrafter"/>
</dbReference>
<organism evidence="4">
    <name type="scientific">uncultured Nocardioidaceae bacterium</name>
    <dbReference type="NCBI Taxonomy" id="253824"/>
    <lineage>
        <taxon>Bacteria</taxon>
        <taxon>Bacillati</taxon>
        <taxon>Actinomycetota</taxon>
        <taxon>Actinomycetes</taxon>
        <taxon>Propionibacteriales</taxon>
        <taxon>Nocardioidaceae</taxon>
        <taxon>environmental samples</taxon>
    </lineage>
</organism>
<dbReference type="GO" id="GO:0022627">
    <property type="term" value="C:cytosolic small ribosomal subunit"/>
    <property type="evidence" value="ECO:0007669"/>
    <property type="project" value="TreeGrafter"/>
</dbReference>
<evidence type="ECO:0000259" key="3">
    <source>
        <dbReference type="Pfam" id="PF16321"/>
    </source>
</evidence>
<dbReference type="EMBL" id="CADCUI010000022">
    <property type="protein sequence ID" value="CAA9343120.1"/>
    <property type="molecule type" value="Genomic_DNA"/>
</dbReference>
<evidence type="ECO:0000256" key="2">
    <source>
        <dbReference type="ARBA" id="ARBA00022845"/>
    </source>
</evidence>
<dbReference type="PANTHER" id="PTHR33231">
    <property type="entry name" value="30S RIBOSOMAL PROTEIN"/>
    <property type="match status" value="1"/>
</dbReference>
<keyword evidence="1" id="KW-0963">Cytoplasm</keyword>
<dbReference type="Gene3D" id="3.30.505.50">
    <property type="entry name" value="Sigma 54 modulation/S30EA ribosomal protein, C-terminal domain"/>
    <property type="match status" value="1"/>
</dbReference>
<keyword evidence="2" id="KW-0810">Translation regulation</keyword>
<proteinExistence type="predicted"/>
<dbReference type="PANTHER" id="PTHR33231:SF1">
    <property type="entry name" value="30S RIBOSOMAL PROTEIN"/>
    <property type="match status" value="1"/>
</dbReference>
<dbReference type="Pfam" id="PF16321">
    <property type="entry name" value="Ribosom_S30AE_C"/>
    <property type="match status" value="1"/>
</dbReference>
<gene>
    <name evidence="4" type="ORF">AVDCRST_MAG34-1060</name>
</gene>
<name>A0A6J4LX13_9ACTN</name>
<accession>A0A6J4LX13</accession>
<protein>
    <submittedName>
        <fullName evidence="4">Ribosome hibernation promoting factor Hpf</fullName>
    </submittedName>
</protein>
<dbReference type="AlphaFoldDB" id="A0A6J4LX13"/>
<dbReference type="InterPro" id="IPR050574">
    <property type="entry name" value="HPF/YfiA_ribosome-assoc"/>
</dbReference>
<reference evidence="4" key="1">
    <citation type="submission" date="2020-02" db="EMBL/GenBank/DDBJ databases">
        <authorList>
            <person name="Meier V. D."/>
        </authorList>
    </citation>
    <scope>NUCLEOTIDE SEQUENCE</scope>
    <source>
        <strain evidence="4">AVDCRST_MAG34</strain>
    </source>
</reference>
<evidence type="ECO:0000313" key="4">
    <source>
        <dbReference type="EMBL" id="CAA9343120.1"/>
    </source>
</evidence>
<dbReference type="GO" id="GO:0045900">
    <property type="term" value="P:negative regulation of translational elongation"/>
    <property type="evidence" value="ECO:0007669"/>
    <property type="project" value="TreeGrafter"/>
</dbReference>
<dbReference type="FunFam" id="3.30.505.50:FF:000002">
    <property type="entry name" value="Ribosome hibernation promoting factor"/>
    <property type="match status" value="1"/>
</dbReference>
<feature type="domain" description="Sigma 54 modulation/S30EA ribosomal protein C-terminal" evidence="3">
    <location>
        <begin position="8"/>
        <end position="61"/>
    </location>
</feature>